<evidence type="ECO:0000256" key="9">
    <source>
        <dbReference type="ARBA" id="ARBA00023033"/>
    </source>
</evidence>
<evidence type="ECO:0000256" key="8">
    <source>
        <dbReference type="ARBA" id="ARBA00023004"/>
    </source>
</evidence>
<evidence type="ECO:0000256" key="4">
    <source>
        <dbReference type="ARBA" id="ARBA00022692"/>
    </source>
</evidence>
<dbReference type="GO" id="GO:0016705">
    <property type="term" value="F:oxidoreductase activity, acting on paired donors, with incorporation or reduction of molecular oxygen"/>
    <property type="evidence" value="ECO:0007669"/>
    <property type="project" value="InterPro"/>
</dbReference>
<comment type="subcellular location">
    <subcellularLocation>
        <location evidence="1">Membrane</location>
    </subcellularLocation>
</comment>
<dbReference type="EMBL" id="NMUH01003265">
    <property type="protein sequence ID" value="MQM04668.1"/>
    <property type="molecule type" value="Genomic_DNA"/>
</dbReference>
<keyword evidence="7" id="KW-0560">Oxidoreductase</keyword>
<keyword evidence="9" id="KW-0503">Monooxygenase</keyword>
<reference evidence="11" key="1">
    <citation type="submission" date="2017-07" db="EMBL/GenBank/DDBJ databases">
        <title>Taro Niue Genome Assembly and Annotation.</title>
        <authorList>
            <person name="Atibalentja N."/>
            <person name="Keating K."/>
            <person name="Fields C.J."/>
        </authorList>
    </citation>
    <scope>NUCLEOTIDE SEQUENCE</scope>
    <source>
        <strain evidence="11">Niue_2</strain>
        <tissue evidence="11">Leaf</tissue>
    </source>
</reference>
<protein>
    <recommendedName>
        <fullName evidence="13">Cytochrome P450</fullName>
    </recommendedName>
</protein>
<dbReference type="GO" id="GO:0005506">
    <property type="term" value="F:iron ion binding"/>
    <property type="evidence" value="ECO:0007669"/>
    <property type="project" value="InterPro"/>
</dbReference>
<name>A0A843WCX7_COLES</name>
<comment type="similarity">
    <text evidence="2">Belongs to the cytochrome P450 family.</text>
</comment>
<evidence type="ECO:0000256" key="7">
    <source>
        <dbReference type="ARBA" id="ARBA00023002"/>
    </source>
</evidence>
<dbReference type="GO" id="GO:0006629">
    <property type="term" value="P:lipid metabolic process"/>
    <property type="evidence" value="ECO:0007669"/>
    <property type="project" value="UniProtKB-ARBA"/>
</dbReference>
<evidence type="ECO:0000256" key="1">
    <source>
        <dbReference type="ARBA" id="ARBA00004370"/>
    </source>
</evidence>
<keyword evidence="10" id="KW-0472">Membrane</keyword>
<keyword evidence="8" id="KW-0408">Iron</keyword>
<dbReference type="AlphaFoldDB" id="A0A843WCX7"/>
<keyword evidence="12" id="KW-1185">Reference proteome</keyword>
<organism evidence="11 12">
    <name type="scientific">Colocasia esculenta</name>
    <name type="common">Wild taro</name>
    <name type="synonym">Arum esculentum</name>
    <dbReference type="NCBI Taxonomy" id="4460"/>
    <lineage>
        <taxon>Eukaryota</taxon>
        <taxon>Viridiplantae</taxon>
        <taxon>Streptophyta</taxon>
        <taxon>Embryophyta</taxon>
        <taxon>Tracheophyta</taxon>
        <taxon>Spermatophyta</taxon>
        <taxon>Magnoliopsida</taxon>
        <taxon>Liliopsida</taxon>
        <taxon>Araceae</taxon>
        <taxon>Aroideae</taxon>
        <taxon>Colocasieae</taxon>
        <taxon>Colocasia</taxon>
    </lineage>
</organism>
<evidence type="ECO:0000256" key="6">
    <source>
        <dbReference type="ARBA" id="ARBA00022989"/>
    </source>
</evidence>
<evidence type="ECO:0000256" key="5">
    <source>
        <dbReference type="ARBA" id="ARBA00022723"/>
    </source>
</evidence>
<evidence type="ECO:0000256" key="3">
    <source>
        <dbReference type="ARBA" id="ARBA00022617"/>
    </source>
</evidence>
<evidence type="ECO:0000256" key="2">
    <source>
        <dbReference type="ARBA" id="ARBA00010617"/>
    </source>
</evidence>
<evidence type="ECO:0008006" key="13">
    <source>
        <dbReference type="Google" id="ProtNLM"/>
    </source>
</evidence>
<keyword evidence="4" id="KW-0812">Transmembrane</keyword>
<dbReference type="GO" id="GO:0016020">
    <property type="term" value="C:membrane"/>
    <property type="evidence" value="ECO:0007669"/>
    <property type="project" value="UniProtKB-SubCell"/>
</dbReference>
<evidence type="ECO:0000313" key="12">
    <source>
        <dbReference type="Proteomes" id="UP000652761"/>
    </source>
</evidence>
<accession>A0A843WCX7</accession>
<dbReference type="Proteomes" id="UP000652761">
    <property type="component" value="Unassembled WGS sequence"/>
</dbReference>
<dbReference type="PANTHER" id="PTHR24282:SF148">
    <property type="entry name" value="CYTOCHROME P450 72A15-LIKE"/>
    <property type="match status" value="1"/>
</dbReference>
<keyword evidence="6" id="KW-1133">Transmembrane helix</keyword>
<dbReference type="GO" id="GO:0004497">
    <property type="term" value="F:monooxygenase activity"/>
    <property type="evidence" value="ECO:0007669"/>
    <property type="project" value="UniProtKB-KW"/>
</dbReference>
<proteinExistence type="inferred from homology"/>
<dbReference type="PANTHER" id="PTHR24282">
    <property type="entry name" value="CYTOCHROME P450 FAMILY MEMBER"/>
    <property type="match status" value="1"/>
</dbReference>
<dbReference type="Gene3D" id="1.10.630.10">
    <property type="entry name" value="Cytochrome P450"/>
    <property type="match status" value="1"/>
</dbReference>
<evidence type="ECO:0000313" key="11">
    <source>
        <dbReference type="EMBL" id="MQM04668.1"/>
    </source>
</evidence>
<sequence>MLSGKLGFAWKGATPWLMVRDPDLVKDIFCMKDNCVQKPPPLNPFVNLLTMGVTALEGQKWIKRRKLIMPAFHIDQLKVSPPAPVTCLPIIFFPFYIEK</sequence>
<dbReference type="InterPro" id="IPR050665">
    <property type="entry name" value="Cytochrome_P450_Monooxygen"/>
</dbReference>
<dbReference type="GO" id="GO:0020037">
    <property type="term" value="F:heme binding"/>
    <property type="evidence" value="ECO:0007669"/>
    <property type="project" value="InterPro"/>
</dbReference>
<keyword evidence="3" id="KW-0349">Heme</keyword>
<keyword evidence="5" id="KW-0479">Metal-binding</keyword>
<dbReference type="OrthoDB" id="1470350at2759"/>
<evidence type="ECO:0000256" key="10">
    <source>
        <dbReference type="ARBA" id="ARBA00023136"/>
    </source>
</evidence>
<comment type="caution">
    <text evidence="11">The sequence shown here is derived from an EMBL/GenBank/DDBJ whole genome shotgun (WGS) entry which is preliminary data.</text>
</comment>
<gene>
    <name evidence="11" type="ORF">Taro_037472</name>
</gene>
<dbReference type="SUPFAM" id="SSF48264">
    <property type="entry name" value="Cytochrome P450"/>
    <property type="match status" value="1"/>
</dbReference>
<dbReference type="InterPro" id="IPR036396">
    <property type="entry name" value="Cyt_P450_sf"/>
</dbReference>